<feature type="domain" description="Restriction endonuclease type IV Mrr" evidence="2">
    <location>
        <begin position="68"/>
        <end position="178"/>
    </location>
</feature>
<dbReference type="InterPro" id="IPR011335">
    <property type="entry name" value="Restrct_endonuc-II-like"/>
</dbReference>
<keyword evidence="3" id="KW-0540">Nuclease</keyword>
<dbReference type="SUPFAM" id="SSF52980">
    <property type="entry name" value="Restriction endonuclease-like"/>
    <property type="match status" value="1"/>
</dbReference>
<dbReference type="GO" id="GO:0015666">
    <property type="term" value="F:restriction endodeoxyribonuclease activity"/>
    <property type="evidence" value="ECO:0007669"/>
    <property type="project" value="TreeGrafter"/>
</dbReference>
<dbReference type="OrthoDB" id="5782056at2"/>
<dbReference type="InterPro" id="IPR007560">
    <property type="entry name" value="Restrct_endonuc_IV_Mrr"/>
</dbReference>
<feature type="region of interest" description="Disordered" evidence="1">
    <location>
        <begin position="1"/>
        <end position="32"/>
    </location>
</feature>
<name>A0A2S0MJP7_9BURK</name>
<dbReference type="GO" id="GO:0003677">
    <property type="term" value="F:DNA binding"/>
    <property type="evidence" value="ECO:0007669"/>
    <property type="project" value="InterPro"/>
</dbReference>
<dbReference type="EMBL" id="CP027666">
    <property type="protein sequence ID" value="AVO36100.1"/>
    <property type="molecule type" value="Genomic_DNA"/>
</dbReference>
<gene>
    <name evidence="3" type="ORF">C6570_10460</name>
</gene>
<dbReference type="Pfam" id="PF04471">
    <property type="entry name" value="Mrr_cat"/>
    <property type="match status" value="1"/>
</dbReference>
<keyword evidence="4" id="KW-1185">Reference proteome</keyword>
<sequence>MARRGVPAAVPPEVGGNSAADPAAAHAPRHDDAAQRLPQAFAGKAITTAVAPDEDRPAAWSPRVFALIEWRRFEAVCEALFAQAGLQTRSQSHGADGGVDIWLHSRNASGPVAVVQCKHWQGKPVPVSAVREFFGTMAALGLKRGTYATSSTFTRDALAFAQANGINAQDGAGLLQLIASRTPEQQAELLAIAFEGDYWRPTCASCGLKMVPRSNSTTGEPFWSCSQFPRCRGNQAMTAAAKARLEARG</sequence>
<dbReference type="Gene3D" id="3.30.65.10">
    <property type="entry name" value="Bacterial Topoisomerase I, domain 1"/>
    <property type="match status" value="1"/>
</dbReference>
<dbReference type="PANTHER" id="PTHR30015:SF7">
    <property type="entry name" value="TYPE IV METHYL-DIRECTED RESTRICTION ENZYME ECOKMRR"/>
    <property type="match status" value="1"/>
</dbReference>
<dbReference type="AlphaFoldDB" id="A0A2S0MJP7"/>
<dbReference type="Gene3D" id="3.40.1350.10">
    <property type="match status" value="1"/>
</dbReference>
<organism evidence="3 4">
    <name type="scientific">Ottowia oryzae</name>
    <dbReference type="NCBI Taxonomy" id="2109914"/>
    <lineage>
        <taxon>Bacteria</taxon>
        <taxon>Pseudomonadati</taxon>
        <taxon>Pseudomonadota</taxon>
        <taxon>Betaproteobacteria</taxon>
        <taxon>Burkholderiales</taxon>
        <taxon>Comamonadaceae</taxon>
        <taxon>Ottowia</taxon>
    </lineage>
</organism>
<dbReference type="GO" id="GO:0009307">
    <property type="term" value="P:DNA restriction-modification system"/>
    <property type="evidence" value="ECO:0007669"/>
    <property type="project" value="InterPro"/>
</dbReference>
<keyword evidence="3" id="KW-0255">Endonuclease</keyword>
<dbReference type="KEGG" id="otk:C6570_10460"/>
<evidence type="ECO:0000259" key="2">
    <source>
        <dbReference type="Pfam" id="PF04471"/>
    </source>
</evidence>
<dbReference type="PANTHER" id="PTHR30015">
    <property type="entry name" value="MRR RESTRICTION SYSTEM PROTEIN"/>
    <property type="match status" value="1"/>
</dbReference>
<accession>A0A2S0MJP7</accession>
<protein>
    <submittedName>
        <fullName evidence="3">Restriction endonuclease</fullName>
    </submittedName>
</protein>
<evidence type="ECO:0000313" key="3">
    <source>
        <dbReference type="EMBL" id="AVO36100.1"/>
    </source>
</evidence>
<evidence type="ECO:0000313" key="4">
    <source>
        <dbReference type="Proteomes" id="UP000239709"/>
    </source>
</evidence>
<evidence type="ECO:0000256" key="1">
    <source>
        <dbReference type="SAM" id="MobiDB-lite"/>
    </source>
</evidence>
<dbReference type="Proteomes" id="UP000239709">
    <property type="component" value="Chromosome"/>
</dbReference>
<keyword evidence="3" id="KW-0378">Hydrolase</keyword>
<proteinExistence type="predicted"/>
<reference evidence="3 4" key="1">
    <citation type="submission" date="2018-03" db="EMBL/GenBank/DDBJ databases">
        <title>Genome sequencing of Ottowia sp.</title>
        <authorList>
            <person name="Kim S.-J."/>
            <person name="Heo J."/>
            <person name="Kwon S.-W."/>
        </authorList>
    </citation>
    <scope>NUCLEOTIDE SEQUENCE [LARGE SCALE GENOMIC DNA]</scope>
    <source>
        <strain evidence="3 4">KADR8-3</strain>
    </source>
</reference>
<dbReference type="InterPro" id="IPR011856">
    <property type="entry name" value="tRNA_endonuc-like_dom_sf"/>
</dbReference>
<dbReference type="InterPro" id="IPR052906">
    <property type="entry name" value="Type_IV_Methyl-Rstrct_Enzyme"/>
</dbReference>